<dbReference type="Pfam" id="PF00005">
    <property type="entry name" value="ABC_tran"/>
    <property type="match status" value="1"/>
</dbReference>
<dbReference type="InterPro" id="IPR050683">
    <property type="entry name" value="Bact_Polysacc_Export_ATP-bd"/>
</dbReference>
<evidence type="ECO:0000313" key="8">
    <source>
        <dbReference type="Proteomes" id="UP001300012"/>
    </source>
</evidence>
<keyword evidence="4 7" id="KW-0067">ATP-binding</keyword>
<protein>
    <submittedName>
        <fullName evidence="7">ABC transporter ATP-binding protein</fullName>
    </submittedName>
</protein>
<comment type="caution">
    <text evidence="7">The sequence shown here is derived from an EMBL/GenBank/DDBJ whole genome shotgun (WGS) entry which is preliminary data.</text>
</comment>
<dbReference type="Gene3D" id="2.70.50.60">
    <property type="entry name" value="abc- transporter (atp binding component) like domain"/>
    <property type="match status" value="1"/>
</dbReference>
<dbReference type="PANTHER" id="PTHR46743:SF2">
    <property type="entry name" value="TEICHOIC ACIDS EXPORT ATP-BINDING PROTEIN TAGH"/>
    <property type="match status" value="1"/>
</dbReference>
<dbReference type="PANTHER" id="PTHR46743">
    <property type="entry name" value="TEICHOIC ACIDS EXPORT ATP-BINDING PROTEIN TAGH"/>
    <property type="match status" value="1"/>
</dbReference>
<accession>A0ABT1YTE9</accession>
<keyword evidence="5" id="KW-1278">Translocase</keyword>
<evidence type="ECO:0000256" key="2">
    <source>
        <dbReference type="ARBA" id="ARBA00022448"/>
    </source>
</evidence>
<feature type="domain" description="ABC transporter" evidence="6">
    <location>
        <begin position="4"/>
        <end position="243"/>
    </location>
</feature>
<dbReference type="InterPro" id="IPR027417">
    <property type="entry name" value="P-loop_NTPase"/>
</dbReference>
<dbReference type="InterPro" id="IPR029439">
    <property type="entry name" value="Wzt_C"/>
</dbReference>
<dbReference type="EMBL" id="JANQBD010000034">
    <property type="protein sequence ID" value="MCR8635975.1"/>
    <property type="molecule type" value="Genomic_DNA"/>
</dbReference>
<dbReference type="PROSITE" id="PS50893">
    <property type="entry name" value="ABC_TRANSPORTER_2"/>
    <property type="match status" value="1"/>
</dbReference>
<dbReference type="SMART" id="SM00382">
    <property type="entry name" value="AAA"/>
    <property type="match status" value="1"/>
</dbReference>
<evidence type="ECO:0000259" key="6">
    <source>
        <dbReference type="PROSITE" id="PS50893"/>
    </source>
</evidence>
<dbReference type="InterPro" id="IPR003593">
    <property type="entry name" value="AAA+_ATPase"/>
</dbReference>
<keyword evidence="8" id="KW-1185">Reference proteome</keyword>
<evidence type="ECO:0000256" key="3">
    <source>
        <dbReference type="ARBA" id="ARBA00022741"/>
    </source>
</evidence>
<keyword evidence="2" id="KW-0813">Transport</keyword>
<dbReference type="Pfam" id="PF14524">
    <property type="entry name" value="Wzt_C"/>
    <property type="match status" value="1"/>
</dbReference>
<name>A0ABT1YTE9_9BACL</name>
<dbReference type="InterPro" id="IPR003439">
    <property type="entry name" value="ABC_transporter-like_ATP-bd"/>
</dbReference>
<proteinExistence type="inferred from homology"/>
<dbReference type="InterPro" id="IPR015860">
    <property type="entry name" value="ABC_transpr_TagH-like"/>
</dbReference>
<reference evidence="7 8" key="1">
    <citation type="submission" date="2022-08" db="EMBL/GenBank/DDBJ databases">
        <title>Paenibacillus endoradicis sp. nov., Paenibacillus radicibacter sp. nov and Paenibacillus pararadicis sp. nov., three cold-adapted plant growth-promoting bacteria isolated from root of Larix gmelinii in Great Khingan.</title>
        <authorList>
            <person name="Xue H."/>
        </authorList>
    </citation>
    <scope>NUCLEOTIDE SEQUENCE [LARGE SCALE GENOMIC DNA]</scope>
    <source>
        <strain evidence="7 8">N5-1-1-5</strain>
    </source>
</reference>
<evidence type="ECO:0000256" key="4">
    <source>
        <dbReference type="ARBA" id="ARBA00022840"/>
    </source>
</evidence>
<keyword evidence="3" id="KW-0547">Nucleotide-binding</keyword>
<dbReference type="PROSITE" id="PS00211">
    <property type="entry name" value="ABC_TRANSPORTER_1"/>
    <property type="match status" value="1"/>
</dbReference>
<evidence type="ECO:0000256" key="5">
    <source>
        <dbReference type="ARBA" id="ARBA00022967"/>
    </source>
</evidence>
<dbReference type="CDD" id="cd03220">
    <property type="entry name" value="ABC_KpsT_Wzt"/>
    <property type="match status" value="1"/>
</dbReference>
<dbReference type="CDD" id="cd10147">
    <property type="entry name" value="Wzt_C-like"/>
    <property type="match status" value="1"/>
</dbReference>
<dbReference type="InterPro" id="IPR017871">
    <property type="entry name" value="ABC_transporter-like_CS"/>
</dbReference>
<dbReference type="GO" id="GO:0005524">
    <property type="term" value="F:ATP binding"/>
    <property type="evidence" value="ECO:0007669"/>
    <property type="project" value="UniProtKB-KW"/>
</dbReference>
<comment type="similarity">
    <text evidence="1">Belongs to the ABC transporter superfamily.</text>
</comment>
<dbReference type="RefSeq" id="WP_258217516.1">
    <property type="nucleotide sequence ID" value="NZ_JANQBD010000034.1"/>
</dbReference>
<evidence type="ECO:0000313" key="7">
    <source>
        <dbReference type="EMBL" id="MCR8635975.1"/>
    </source>
</evidence>
<evidence type="ECO:0000256" key="1">
    <source>
        <dbReference type="ARBA" id="ARBA00005417"/>
    </source>
</evidence>
<dbReference type="Proteomes" id="UP001300012">
    <property type="component" value="Unassembled WGS sequence"/>
</dbReference>
<gene>
    <name evidence="7" type="ORF">NV381_32765</name>
</gene>
<dbReference type="Gene3D" id="3.40.50.300">
    <property type="entry name" value="P-loop containing nucleotide triphosphate hydrolases"/>
    <property type="match status" value="1"/>
</dbReference>
<organism evidence="7 8">
    <name type="scientific">Paenibacillus radicis</name>
    <name type="common">ex Xue et al. 2023</name>
    <dbReference type="NCBI Taxonomy" id="2972489"/>
    <lineage>
        <taxon>Bacteria</taxon>
        <taxon>Bacillati</taxon>
        <taxon>Bacillota</taxon>
        <taxon>Bacilli</taxon>
        <taxon>Bacillales</taxon>
        <taxon>Paenibacillaceae</taxon>
        <taxon>Paenibacillus</taxon>
    </lineage>
</organism>
<dbReference type="SUPFAM" id="SSF52540">
    <property type="entry name" value="P-loop containing nucleoside triphosphate hydrolases"/>
    <property type="match status" value="1"/>
</dbReference>
<sequence>MNVLEVQHIGKKYKRYAKTYSRLFEWVTSTTMHKENWVLRGITFQVKSGESVGILGHNGAGKSTLLKILTGTTHPSEGNMQIKGSISALLELGLGFHPEFTGLQNIYMLGQLMGLKNKVISELLPDIVDFAEIGDYLNQPLRTYSSGMAVRLAFSTVTSVRPDILIVDEALSVGDAYFQHKCFARIRKFREQGTSLLFVSHDPTAVKNLCDRAILLDGGLMIKEGHPDEVLDYYNAVIAKREADYEIIQSVGLNNKLNTRSGNKKIQINEVKLYSKGERINAIQVGDQLEIKVILSCNKDVKNPTVGFLIKDRLGNEVYGTNTYYLDMNLGYWVSNNEYVITFSQKLVLGIGTYSITVAVHDSYHHLDQNYDWIEQAAVFQIIPGLEKQFIGMTFLDSTANFEKGGQNSVKFDSGQDYEQN</sequence>